<keyword evidence="13" id="KW-0109">Calcium transport</keyword>
<dbReference type="RefSeq" id="XP_022341728.1">
    <property type="nucleotide sequence ID" value="XM_022486020.1"/>
</dbReference>
<keyword evidence="13" id="KW-0107">Calcium channel</keyword>
<evidence type="ECO:0000256" key="12">
    <source>
        <dbReference type="ARBA" id="ARBA00023303"/>
    </source>
</evidence>
<comment type="domain">
    <text evidence="13">The receptor contains a calcium channel in its C-terminal extremity. Its large N-terminal cytoplasmic region has the ligand-binding site in the N-terminus and modulatory sites in the middle portion immediately upstream of the channel region.</text>
</comment>
<dbReference type="GO" id="GO:0005789">
    <property type="term" value="C:endoplasmic reticulum membrane"/>
    <property type="evidence" value="ECO:0007669"/>
    <property type="project" value="UniProtKB-SubCell"/>
</dbReference>
<accession>A0A8B8EPH6</accession>
<feature type="compositionally biased region" description="Basic and acidic residues" evidence="14">
    <location>
        <begin position="2839"/>
        <end position="2852"/>
    </location>
</feature>
<dbReference type="InterPro" id="IPR014821">
    <property type="entry name" value="Ins145_P3_rcpt"/>
</dbReference>
<dbReference type="GO" id="GO:0005220">
    <property type="term" value="F:inositol 1,4,5-trisphosphate-gated calcium channel activity"/>
    <property type="evidence" value="ECO:0007669"/>
    <property type="project" value="UniProtKB-UniRule"/>
</dbReference>
<keyword evidence="9 13" id="KW-0472">Membrane</keyword>
<feature type="transmembrane region" description="Helical" evidence="13">
    <location>
        <begin position="2463"/>
        <end position="2485"/>
    </location>
</feature>
<keyword evidence="11 13" id="KW-1071">Ligand-gated ion channel</keyword>
<dbReference type="Gene3D" id="1.10.287.70">
    <property type="match status" value="1"/>
</dbReference>
<keyword evidence="7 13" id="KW-1133">Transmembrane helix</keyword>
<dbReference type="GO" id="GO:0070679">
    <property type="term" value="F:inositol 1,4,5 trisphosphate binding"/>
    <property type="evidence" value="ECO:0007669"/>
    <property type="project" value="UniProtKB-UniRule"/>
</dbReference>
<keyword evidence="16" id="KW-1185">Reference proteome</keyword>
<evidence type="ECO:0000256" key="1">
    <source>
        <dbReference type="ARBA" id="ARBA00004477"/>
    </source>
</evidence>
<dbReference type="InterPro" id="IPR036300">
    <property type="entry name" value="MIR_dom_sf"/>
</dbReference>
<evidence type="ECO:0000256" key="8">
    <source>
        <dbReference type="ARBA" id="ARBA00023065"/>
    </source>
</evidence>
<evidence type="ECO:0000256" key="13">
    <source>
        <dbReference type="RuleBase" id="RU368044"/>
    </source>
</evidence>
<dbReference type="Pfam" id="PF08454">
    <property type="entry name" value="RIH_assoc"/>
    <property type="match status" value="1"/>
</dbReference>
<feature type="region of interest" description="Disordered" evidence="14">
    <location>
        <begin position="2825"/>
        <end position="2867"/>
    </location>
</feature>
<dbReference type="Pfam" id="PF02815">
    <property type="entry name" value="MIR"/>
    <property type="match status" value="1"/>
</dbReference>
<keyword evidence="3 13" id="KW-0813">Transport</keyword>
<keyword evidence="4 13" id="KW-0812">Transmembrane</keyword>
<dbReference type="PRINTS" id="PR00779">
    <property type="entry name" value="INSP3RECEPTR"/>
</dbReference>
<evidence type="ECO:0000259" key="15">
    <source>
        <dbReference type="PROSITE" id="PS50919"/>
    </source>
</evidence>
<evidence type="ECO:0000256" key="6">
    <source>
        <dbReference type="ARBA" id="ARBA00022824"/>
    </source>
</evidence>
<feature type="transmembrane region" description="Helical" evidence="13">
    <location>
        <begin position="2532"/>
        <end position="2559"/>
    </location>
</feature>
<evidence type="ECO:0000256" key="5">
    <source>
        <dbReference type="ARBA" id="ARBA00022737"/>
    </source>
</evidence>
<comment type="similarity">
    <text evidence="2 13">Belongs to the InsP3 receptor family.</text>
</comment>
<evidence type="ECO:0000313" key="17">
    <source>
        <dbReference type="RefSeq" id="XP_022341728.1"/>
    </source>
</evidence>
<evidence type="ECO:0000256" key="9">
    <source>
        <dbReference type="ARBA" id="ARBA00023136"/>
    </source>
</evidence>
<feature type="region of interest" description="Disordered" evidence="14">
    <location>
        <begin position="146"/>
        <end position="169"/>
    </location>
</feature>
<comment type="subcellular location">
    <subcellularLocation>
        <location evidence="1 13">Endoplasmic reticulum membrane</location>
        <topology evidence="1 13">Multi-pass membrane protein</topology>
    </subcellularLocation>
</comment>
<dbReference type="InterPro" id="IPR035910">
    <property type="entry name" value="RyR/IP3R_RIH_dom_sf"/>
</dbReference>
<feature type="region of interest" description="Disordered" evidence="14">
    <location>
        <begin position="1849"/>
        <end position="1868"/>
    </location>
</feature>
<dbReference type="Proteomes" id="UP000694844">
    <property type="component" value="Chromosome 5"/>
</dbReference>
<feature type="domain" description="MIR" evidence="15">
    <location>
        <begin position="168"/>
        <end position="222"/>
    </location>
</feature>
<keyword evidence="12 13" id="KW-0407">Ion channel</keyword>
<dbReference type="PROSITE" id="PS50919">
    <property type="entry name" value="MIR"/>
    <property type="match status" value="1"/>
</dbReference>
<keyword evidence="10 13" id="KW-0675">Receptor</keyword>
<feature type="transmembrane region" description="Helical" evidence="13">
    <location>
        <begin position="2267"/>
        <end position="2289"/>
    </location>
</feature>
<dbReference type="InterPro" id="IPR013662">
    <property type="entry name" value="RIH_assoc-dom"/>
</dbReference>
<dbReference type="PANTHER" id="PTHR13715:SF99">
    <property type="entry name" value="INOSITOL 1,4,5-TRISPHOSPHATE RECEPTOR-LIKE PROTEIN A"/>
    <property type="match status" value="1"/>
</dbReference>
<evidence type="ECO:0000256" key="14">
    <source>
        <dbReference type="SAM" id="MobiDB-lite"/>
    </source>
</evidence>
<gene>
    <name evidence="17" type="primary">LOC111135721</name>
</gene>
<feature type="transmembrane region" description="Helical" evidence="13">
    <location>
        <begin position="2330"/>
        <end position="2352"/>
    </location>
</feature>
<name>A0A8B8EPH6_CRAVI</name>
<dbReference type="SUPFAM" id="SSF100909">
    <property type="entry name" value="IP3 receptor type 1 binding core, domain 2"/>
    <property type="match status" value="2"/>
</dbReference>
<dbReference type="GO" id="GO:0051209">
    <property type="term" value="P:release of sequestered calcium ion into cytosol"/>
    <property type="evidence" value="ECO:0007669"/>
    <property type="project" value="UniProtKB-UniRule"/>
</dbReference>
<comment type="subunit">
    <text evidence="13">Homotetramer.</text>
</comment>
<evidence type="ECO:0000256" key="11">
    <source>
        <dbReference type="ARBA" id="ARBA00023286"/>
    </source>
</evidence>
<sequence>MDLPLEIRVHDENGDSCLDSDDELVGCEIHNQLKMYHKMLRQLHTELHGCGEDPGMGEYLCIGDYVCLYCEETEGYVYSSQSSSSNNGLYIYSNQERNRPRNIPNPQVVVFQVCIQNRYKLNKKYRKWMNSLQTDNAEQITRGLLKQAKSAADAENKDNEAEQTRQHGKRVRYGEVVQLKHVFTGKFVHMSTTQTSQKDKNNMKVSLHEYNAKNAQFRILPRYKVKSEGEIVQLFDQIVFESVKSHGHYFHASEPFQIDHFSYGSELNLGVERSSFTLIGSYRQLQEQDRFVRGGSVIRLFHKELEAYLVAEGLFEDCVTEDVHFRIRVIDQHKPRSLSPSTSGITYWQIEAEHSILDGDILRWEQQVRLRHFLTRQYMCIDSKMDVSLVTDPSDPRTVFRLHSVLKERDEISYESYARIEHMLTGCWLHALKDEDYERKVDDLEGKEKSMQGLRWDSAGVRKVSASSESMYDDAYTLQHVTSEDVHNFNYVAGMVPFLFNLIQDLQMEPELNAKKTHGIITALKEIKIFMLPTGQPDKNRQKLMRNLRVIDLLVNLLQCPLGDGEEESHVIRIFKEAYDVLHAYMIGKSRKNALYMAKYIDFFQTQFTQKGGIGLNVAQMIVELIRDKRKIVDRITKNNIDTFLQLLRTNKNYRFLDLLQVLCVCDGVAIPNNQSYIVEQWLRESRDSVYLTERGQNINKRPNIVYVSTDQGTTWVPLHLFVDFETPEFDEEKYNFLIHQLDLFKALCFGRNDYAVHVITREFGYLTWEDAYLCLTADLLPDHIRAKYCELIIGLFVDVGNNYSVLDHPNICFIYEYVGSKDSEREQSSFTAGSQERGPGEVVKDLVTIFPVLRDWMAEFLAGNCQMTASEIGHNLLIEQVLHLLQHLVKFGYYMDMEDVKQLLTPLLSLLDGTHDVPFPKDKGKGYSKDSQKTVSQYRSTARFEQSKEAEAVVNAKYQAMEVLDFLLTFQRNLRLKAFVSKFKICEQNASRHRSALLMEPLMYETYNPQNQTKKALKSQKKVLKEIREMVTLSSIFDMDSTTRVLLDLSEYKYDRVVTKSLDILNKLYSSQEDMFKLADRAQILLTHDSARVHREVQRSLPVLRRLAKQKLNDQQVQLMSEILDELAEFCHLPKYPKEPHFMNQNIMISHGILHIVVDILSQEIDAKLVEQQYMGMATIFRKTLYLMELLARENSAVQETLFEHIDDLLEVQIVPSNLAIALKELFIANQTTCLKVSSKQIQKIVLLCAHHQNQAPEFLELLSVLVKVEGLDMTIKRNQALVMKYIMQNYRKAAYVLDQPRDQRELILTNQGQEGDLAYYIDLVDLLATCAEGENKFIESLCQTILPMQDIFWVINHPNIACNLKKPFVKYLMWVYMKPVGSMTESGVADLQHNRELWEFIESASDIINHVTQTIRNQGEKITTILKAPPSKSFIDDPHDPRSVVHGGVFFILDAALPFFEVFFSLFYVPDKDLYAHEVTVTDELATGLTAFTDVIGHLLTNPAHMKSVVSLLTILISSSSSPKAALISVLEKFSTEMKLGDTKTAVRKGNMEYYASELELNAKFHTFATNSSVLFRGHNTVQAQVKYKIKREYTAMGSNEELPLGEEFQSLLKCFIVHNEKKAIKRFAPAKKLLQQLEISAKVVRKGSAITNSSQEDLDIKCLQLLRAMVHNEERKLPDDWDTKTAEHKIKSQLGLIKDVQNAINTHDFVNKVLPHIARRSDSICREVLAFLSIMLFNANREVQRSMLDYFLSTREEVFFMAVRERMQISTNSIKEKMILRRKFQQKGRSLLAQHQGRVKEALDNLSSFQTSISAGRKALQMIQAYEIRVKKEKMQGWAALSRAKAPLSESKKGKKKKMKDQKKKNLVISNGIKRDYSSNEALLKHAESPDSLQNPLTLMVPNSEPPMAMVVEEDEEKAAEEMIATMNEGVVDMLEYKDDGYIELIFKLLARICDGQHFGLQNYLREQPDNVKSFNIVGETAQFLNVVYTTINRKTINLIIQLFNTLNEFCSGNQENRVVVYDRKLVDYINFILRAGDIADCGPEKILELRQAIASVIISLIEENGPGKSQVAKEVKDTLDKGAIFRCMTLCYEAHQSEKPSLDDLSPTEDESVLKSARSLAVIGGSILQGFVGTQKNQLRETLMEVGFTFFLILARMQDIDPLMISTLQVTPDQKKAYEFYQKNSLSIEIIKDDVLQKVNFRVKNKNFLREEVKENLKWNVDRSSPSNKIRDLMGWTRDIMQDISYQRKILCNPIAMMFTKGWLLWNHGATILSLVINFLMLVTWDARASVEDYNKTMGRNQTLDLTLLHDPTPRIVHIPMDHYMLAMYALGGTHNILSLFVLISYFLSNHPRLPTKEEIKAPFRTLCGGSSNGGKGKKTNEDLLTEKKADEISKLDVKFFSFTTFYYMLFLAMSVTGSYLHAKYGHGYFFAFHLLNIVNNNQLLSGVIKAVTLNGVSLLWVAILGLIVIYIYALIGFAALRAFFAPGEYLYCSTLWQCTVTVIRYGLIGDMFDTLKQNGENSTFASFWPLVLYHVSFFIFITTIGLNIIFGIIVDTFSELRDLKWRAESDMKDTCFICSRNSYDFEHNGKGFDHHVRNEHNMWAYVFFLIHLEDVKTSDFTALELYVHKLVALENYDFFPMNRALCLTSVDTDSTESKIDELLNRVTTIALKQKEEEAEKKRKAEKMKQKRWQEKHRQFMFGIQDDEPSNDNGKSQSSEKIVIKSKSDRSLSRPPSIISLQKTPGAEIATPDGTIDRKDAKKLEQKARLVLRESDESEVAATEDSDSVGSIHEEYDLLKEDFSTVGMLEPMPPAFRERALSIPGISSLVTQSSEEDRKSGDELHVLVEDETDDDSVKESTRL</sequence>
<feature type="compositionally biased region" description="Basic and acidic residues" evidence="14">
    <location>
        <begin position="152"/>
        <end position="165"/>
    </location>
</feature>
<dbReference type="SUPFAM" id="SSF82109">
    <property type="entry name" value="MIR domain"/>
    <property type="match status" value="2"/>
</dbReference>
<dbReference type="Pfam" id="PF08709">
    <property type="entry name" value="Ins145_P3_rec"/>
    <property type="match status" value="1"/>
</dbReference>
<feature type="compositionally biased region" description="Polar residues" evidence="14">
    <location>
        <begin position="2715"/>
        <end position="2724"/>
    </location>
</feature>
<keyword evidence="8 13" id="KW-0406">Ion transport</keyword>
<dbReference type="InterPro" id="IPR000699">
    <property type="entry name" value="RIH_dom"/>
</dbReference>
<feature type="region of interest" description="Disordered" evidence="14">
    <location>
        <begin position="2679"/>
        <end position="2698"/>
    </location>
</feature>
<dbReference type="InterPro" id="IPR000493">
    <property type="entry name" value="InsP3_rcpt"/>
</dbReference>
<keyword evidence="5" id="KW-0677">Repeat</keyword>
<evidence type="ECO:0000256" key="3">
    <source>
        <dbReference type="ARBA" id="ARBA00022448"/>
    </source>
</evidence>
<proteinExistence type="inferred from homology"/>
<dbReference type="Gene3D" id="2.80.10.50">
    <property type="match status" value="2"/>
</dbReference>
<keyword evidence="13" id="KW-0106">Calcium</keyword>
<dbReference type="Pfam" id="PF00520">
    <property type="entry name" value="Ion_trans"/>
    <property type="match status" value="1"/>
</dbReference>
<feature type="transmembrane region" description="Helical" evidence="13">
    <location>
        <begin position="2402"/>
        <end position="2425"/>
    </location>
</feature>
<evidence type="ECO:0000256" key="7">
    <source>
        <dbReference type="ARBA" id="ARBA00022989"/>
    </source>
</evidence>
<organism evidence="16 17">
    <name type="scientific">Crassostrea virginica</name>
    <name type="common">Eastern oyster</name>
    <dbReference type="NCBI Taxonomy" id="6565"/>
    <lineage>
        <taxon>Eukaryota</taxon>
        <taxon>Metazoa</taxon>
        <taxon>Spiralia</taxon>
        <taxon>Lophotrochozoa</taxon>
        <taxon>Mollusca</taxon>
        <taxon>Bivalvia</taxon>
        <taxon>Autobranchia</taxon>
        <taxon>Pteriomorphia</taxon>
        <taxon>Ostreida</taxon>
        <taxon>Ostreoidea</taxon>
        <taxon>Ostreidae</taxon>
        <taxon>Crassostrea</taxon>
    </lineage>
</organism>
<dbReference type="GeneID" id="111135721"/>
<feature type="region of interest" description="Disordered" evidence="14">
    <location>
        <begin position="2706"/>
        <end position="2765"/>
    </location>
</feature>
<evidence type="ECO:0000313" key="16">
    <source>
        <dbReference type="Proteomes" id="UP000694844"/>
    </source>
</evidence>
<evidence type="ECO:0000256" key="10">
    <source>
        <dbReference type="ARBA" id="ARBA00023170"/>
    </source>
</evidence>
<keyword evidence="6 13" id="KW-0256">Endoplasmic reticulum</keyword>
<protein>
    <recommendedName>
        <fullName evidence="13">Inositol 1,4,5-trisphosphate receptor</fullName>
    </recommendedName>
</protein>
<feature type="compositionally biased region" description="Basic residues" evidence="14">
    <location>
        <begin position="1856"/>
        <end position="1868"/>
    </location>
</feature>
<dbReference type="InterPro" id="IPR015925">
    <property type="entry name" value="Ryanodine_IP3_receptor"/>
</dbReference>
<dbReference type="KEGG" id="cvn:111135721"/>
<evidence type="ECO:0000256" key="2">
    <source>
        <dbReference type="ARBA" id="ARBA00009453"/>
    </source>
</evidence>
<dbReference type="CDD" id="cd23280">
    <property type="entry name" value="beta-trefoil_MIR_itr-1-like"/>
    <property type="match status" value="1"/>
</dbReference>
<evidence type="ECO:0000256" key="4">
    <source>
        <dbReference type="ARBA" id="ARBA00022692"/>
    </source>
</evidence>
<comment type="function">
    <text evidence="13">Receptor for inositol 1,4,5-trisphosphate, a second messenger that mediates the release of intracellular calcium.</text>
</comment>
<dbReference type="PANTHER" id="PTHR13715">
    <property type="entry name" value="RYANODINE RECEPTOR AND IP3 RECEPTOR"/>
    <property type="match status" value="1"/>
</dbReference>
<feature type="compositionally biased region" description="Basic and acidic residues" evidence="14">
    <location>
        <begin position="2726"/>
        <end position="2736"/>
    </location>
</feature>
<dbReference type="OrthoDB" id="300855at2759"/>
<reference evidence="17" key="1">
    <citation type="submission" date="2025-08" db="UniProtKB">
        <authorList>
            <consortium name="RefSeq"/>
        </authorList>
    </citation>
    <scope>IDENTIFICATION</scope>
    <source>
        <tissue evidence="17">Whole sample</tissue>
    </source>
</reference>
<dbReference type="InterPro" id="IPR005821">
    <property type="entry name" value="Ion_trans_dom"/>
</dbReference>
<dbReference type="Pfam" id="PF01365">
    <property type="entry name" value="RYDR_ITPR"/>
    <property type="match status" value="1"/>
</dbReference>
<dbReference type="InterPro" id="IPR016093">
    <property type="entry name" value="MIR_motif"/>
</dbReference>
<dbReference type="SMART" id="SM00472">
    <property type="entry name" value="MIR"/>
    <property type="match status" value="3"/>
</dbReference>